<feature type="domain" description="HD" evidence="4">
    <location>
        <begin position="421"/>
        <end position="543"/>
    </location>
</feature>
<dbReference type="PANTHER" id="PTHR43155">
    <property type="entry name" value="CYCLIC DI-GMP PHOSPHODIESTERASE PA4108-RELATED"/>
    <property type="match status" value="1"/>
</dbReference>
<dbReference type="SMART" id="SM00471">
    <property type="entry name" value="HDc"/>
    <property type="match status" value="1"/>
</dbReference>
<dbReference type="Pfam" id="PF08448">
    <property type="entry name" value="PAS_4"/>
    <property type="match status" value="2"/>
</dbReference>
<feature type="domain" description="PAC" evidence="2">
    <location>
        <begin position="197"/>
        <end position="249"/>
    </location>
</feature>
<feature type="domain" description="GGDEF" evidence="3">
    <location>
        <begin position="278"/>
        <end position="408"/>
    </location>
</feature>
<dbReference type="InterPro" id="IPR003607">
    <property type="entry name" value="HD/PDEase_dom"/>
</dbReference>
<dbReference type="SMART" id="SM00267">
    <property type="entry name" value="GGDEF"/>
    <property type="match status" value="1"/>
</dbReference>
<dbReference type="InterPro" id="IPR043128">
    <property type="entry name" value="Rev_trsase/Diguanyl_cyclase"/>
</dbReference>
<feature type="domain" description="PAS" evidence="1">
    <location>
        <begin position="1"/>
        <end position="71"/>
    </location>
</feature>
<dbReference type="InterPro" id="IPR000700">
    <property type="entry name" value="PAS-assoc_C"/>
</dbReference>
<dbReference type="SMART" id="SM00091">
    <property type="entry name" value="PAS"/>
    <property type="match status" value="2"/>
</dbReference>
<sequence>MDGIYKLFLENIPFPVWIESVDSKIIFLNKSYEKNFNIKLSDVVGKTNKEVFQASVSEEYDRQIKQCISDRKIQRSESMVNGSYMECHMFPIMGKEGYIKAIAGILVDTNDRKEREIEVNNQKDILRTIIDAVPESIFYKDKDSKFIGYNKAFEEFYNKRGITDIIGKTDLDIYDDTDVAKVFIEQDLEVIYSKKTKYFECTLKNDAGKEVVEENLKIPVINNDGNAWGVVGLSRNITDRKKIEDKLRFLSEIDMLTGLYNRYSFEEKMKELNNEKYHPLGIIMGDVNGLKFINDTFGHLEGDILLKEIAKVLKDSCSEKGYVFRWGGDEFMILVPKCDESNCEEIIKKIINNCNKSNYDYMQLSVALGETVRYTPDDDIYDYIKKVENKLYRQKLLQGKSVKSSILESYRRLLKDKNTDTNRHTIRVVKYATDIGKKMNLKISDLDELILSAELHDIGKIGIPEEILLKPSNLTDEEFEIMKSHVDKGYRIVNSLGGLGSVAKNVLTHHERWDGSGYPLGLKQEEIPLLSRIIAVADSYDAMVHERVYKKAMRKEDAIKELRRCSGTQFDPEIVDIFIKSIE</sequence>
<evidence type="ECO:0000259" key="2">
    <source>
        <dbReference type="PROSITE" id="PS50113"/>
    </source>
</evidence>
<dbReference type="Gene3D" id="3.30.450.20">
    <property type="entry name" value="PAS domain"/>
    <property type="match status" value="2"/>
</dbReference>
<feature type="domain" description="HD-GYP" evidence="5">
    <location>
        <begin position="399"/>
        <end position="583"/>
    </location>
</feature>
<accession>A0ABR7JR43</accession>
<gene>
    <name evidence="6" type="ORF">H8923_11385</name>
</gene>
<dbReference type="InterPro" id="IPR037522">
    <property type="entry name" value="HD_GYP_dom"/>
</dbReference>
<dbReference type="CDD" id="cd00130">
    <property type="entry name" value="PAS"/>
    <property type="match status" value="1"/>
</dbReference>
<dbReference type="InterPro" id="IPR013656">
    <property type="entry name" value="PAS_4"/>
</dbReference>
<comment type="caution">
    <text evidence="6">The sequence shown here is derived from an EMBL/GenBank/DDBJ whole genome shotgun (WGS) entry which is preliminary data.</text>
</comment>
<evidence type="ECO:0000259" key="5">
    <source>
        <dbReference type="PROSITE" id="PS51832"/>
    </source>
</evidence>
<dbReference type="Proteomes" id="UP000609849">
    <property type="component" value="Unassembled WGS sequence"/>
</dbReference>
<proteinExistence type="predicted"/>
<dbReference type="SUPFAM" id="SSF55785">
    <property type="entry name" value="PYP-like sensor domain (PAS domain)"/>
    <property type="match status" value="2"/>
</dbReference>
<dbReference type="InterPro" id="IPR000014">
    <property type="entry name" value="PAS"/>
</dbReference>
<dbReference type="EMBL" id="JACRWE010000004">
    <property type="protein sequence ID" value="MBC5997369.1"/>
    <property type="molecule type" value="Genomic_DNA"/>
</dbReference>
<dbReference type="CDD" id="cd00077">
    <property type="entry name" value="HDc"/>
    <property type="match status" value="1"/>
</dbReference>
<dbReference type="PROSITE" id="PS51832">
    <property type="entry name" value="HD_GYP"/>
    <property type="match status" value="1"/>
</dbReference>
<organism evidence="6 7">
    <name type="scientific">Romboutsia faecis</name>
    <dbReference type="NCBI Taxonomy" id="2764597"/>
    <lineage>
        <taxon>Bacteria</taxon>
        <taxon>Bacillati</taxon>
        <taxon>Bacillota</taxon>
        <taxon>Clostridia</taxon>
        <taxon>Peptostreptococcales</taxon>
        <taxon>Peptostreptococcaceae</taxon>
        <taxon>Romboutsia</taxon>
    </lineage>
</organism>
<keyword evidence="7" id="KW-1185">Reference proteome</keyword>
<dbReference type="InterPro" id="IPR000160">
    <property type="entry name" value="GGDEF_dom"/>
</dbReference>
<evidence type="ECO:0000313" key="6">
    <source>
        <dbReference type="EMBL" id="MBC5997369.1"/>
    </source>
</evidence>
<dbReference type="SUPFAM" id="SSF109604">
    <property type="entry name" value="HD-domain/PDEase-like"/>
    <property type="match status" value="1"/>
</dbReference>
<dbReference type="PROSITE" id="PS51831">
    <property type="entry name" value="HD"/>
    <property type="match status" value="1"/>
</dbReference>
<reference evidence="6 7" key="1">
    <citation type="submission" date="2020-08" db="EMBL/GenBank/DDBJ databases">
        <authorList>
            <person name="Liu C."/>
            <person name="Sun Q."/>
        </authorList>
    </citation>
    <scope>NUCLEOTIDE SEQUENCE [LARGE SCALE GENOMIC DNA]</scope>
    <source>
        <strain evidence="6 7">NSJ-18</strain>
    </source>
</reference>
<dbReference type="SUPFAM" id="SSF55073">
    <property type="entry name" value="Nucleotide cyclase"/>
    <property type="match status" value="1"/>
</dbReference>
<dbReference type="InterPro" id="IPR035965">
    <property type="entry name" value="PAS-like_dom_sf"/>
</dbReference>
<dbReference type="Gene3D" id="1.10.3210.10">
    <property type="entry name" value="Hypothetical protein af1432"/>
    <property type="match status" value="1"/>
</dbReference>
<dbReference type="PROSITE" id="PS50113">
    <property type="entry name" value="PAC"/>
    <property type="match status" value="1"/>
</dbReference>
<dbReference type="NCBIfam" id="TIGR00254">
    <property type="entry name" value="GGDEF"/>
    <property type="match status" value="1"/>
</dbReference>
<dbReference type="NCBIfam" id="TIGR00229">
    <property type="entry name" value="sensory_box"/>
    <property type="match status" value="2"/>
</dbReference>
<dbReference type="CDD" id="cd01949">
    <property type="entry name" value="GGDEF"/>
    <property type="match status" value="1"/>
</dbReference>
<evidence type="ECO:0000259" key="3">
    <source>
        <dbReference type="PROSITE" id="PS50887"/>
    </source>
</evidence>
<dbReference type="Pfam" id="PF13487">
    <property type="entry name" value="HD_5"/>
    <property type="match status" value="1"/>
</dbReference>
<dbReference type="Pfam" id="PF00990">
    <property type="entry name" value="GGDEF"/>
    <property type="match status" value="1"/>
</dbReference>
<evidence type="ECO:0000259" key="4">
    <source>
        <dbReference type="PROSITE" id="PS51831"/>
    </source>
</evidence>
<protein>
    <submittedName>
        <fullName evidence="6">Diguanylate cyclase</fullName>
    </submittedName>
</protein>
<evidence type="ECO:0000259" key="1">
    <source>
        <dbReference type="PROSITE" id="PS50112"/>
    </source>
</evidence>
<dbReference type="InterPro" id="IPR029787">
    <property type="entry name" value="Nucleotide_cyclase"/>
</dbReference>
<evidence type="ECO:0000313" key="7">
    <source>
        <dbReference type="Proteomes" id="UP000609849"/>
    </source>
</evidence>
<dbReference type="PROSITE" id="PS50887">
    <property type="entry name" value="GGDEF"/>
    <property type="match status" value="1"/>
</dbReference>
<dbReference type="PANTHER" id="PTHR43155:SF2">
    <property type="entry name" value="CYCLIC DI-GMP PHOSPHODIESTERASE PA4108"/>
    <property type="match status" value="1"/>
</dbReference>
<name>A0ABR7JR43_9FIRM</name>
<dbReference type="Gene3D" id="3.30.70.270">
    <property type="match status" value="1"/>
</dbReference>
<dbReference type="InterPro" id="IPR006674">
    <property type="entry name" value="HD_domain"/>
</dbReference>
<dbReference type="PROSITE" id="PS50112">
    <property type="entry name" value="PAS"/>
    <property type="match status" value="1"/>
</dbReference>